<keyword evidence="3" id="KW-1185">Reference proteome</keyword>
<feature type="transmembrane region" description="Helical" evidence="1">
    <location>
        <begin position="104"/>
        <end position="122"/>
    </location>
</feature>
<dbReference type="EMBL" id="KV784386">
    <property type="protein sequence ID" value="OEU07391.1"/>
    <property type="molecule type" value="Genomic_DNA"/>
</dbReference>
<proteinExistence type="predicted"/>
<dbReference type="KEGG" id="fcy:FRACYDRAFT_251196"/>
<keyword evidence="1" id="KW-0812">Transmembrane</keyword>
<sequence length="276" mass="30809">MIKPFYLRLLIASILSFSCGWIDVLGIVRFKLFFAMCTGNLIYFGLSISPDPIRLAAGVDKSPFLYLGIILCNTLGCFTYHWCINKRQRPLSFSLEGFRLGPGMCVALITTTPGIIVFVIQSSYSSLDASRSPWFGLLLAPCFGAMNAMTIESPLNCSAILMTGNLQQLCKHAVEYIETGGRIGHYNHHAFELGAIMPLFSLAGAASFAGMLWLNDGQFYTSYWASIPPFFMVVITFILYDYLAKYMVKEEQEQGQEQEHEHEQTVTASIILRLGD</sequence>
<feature type="transmembrane region" description="Helical" evidence="1">
    <location>
        <begin position="64"/>
        <end position="83"/>
    </location>
</feature>
<feature type="transmembrane region" description="Helical" evidence="1">
    <location>
        <begin position="190"/>
        <end position="214"/>
    </location>
</feature>
<dbReference type="Pfam" id="PF06912">
    <property type="entry name" value="DUF1275"/>
    <property type="match status" value="1"/>
</dbReference>
<keyword evidence="1" id="KW-0472">Membrane</keyword>
<organism evidence="2 3">
    <name type="scientific">Fragilariopsis cylindrus CCMP1102</name>
    <dbReference type="NCBI Taxonomy" id="635003"/>
    <lineage>
        <taxon>Eukaryota</taxon>
        <taxon>Sar</taxon>
        <taxon>Stramenopiles</taxon>
        <taxon>Ochrophyta</taxon>
        <taxon>Bacillariophyta</taxon>
        <taxon>Bacillariophyceae</taxon>
        <taxon>Bacillariophycidae</taxon>
        <taxon>Bacillariales</taxon>
        <taxon>Bacillariaceae</taxon>
        <taxon>Fragilariopsis</taxon>
    </lineage>
</organism>
<keyword evidence="1" id="KW-1133">Transmembrane helix</keyword>
<dbReference type="AlphaFoldDB" id="A0A1E7ENA5"/>
<reference evidence="2 3" key="1">
    <citation type="submission" date="2016-09" db="EMBL/GenBank/DDBJ databases">
        <title>Extensive genetic diversity and differential bi-allelic expression allows diatom success in the polar Southern Ocean.</title>
        <authorList>
            <consortium name="DOE Joint Genome Institute"/>
            <person name="Mock T."/>
            <person name="Otillar R.P."/>
            <person name="Strauss J."/>
            <person name="Dupont C."/>
            <person name="Frickenhaus S."/>
            <person name="Maumus F."/>
            <person name="Mcmullan M."/>
            <person name="Sanges R."/>
            <person name="Schmutz J."/>
            <person name="Toseland A."/>
            <person name="Valas R."/>
            <person name="Veluchamy A."/>
            <person name="Ward B.J."/>
            <person name="Allen A."/>
            <person name="Barry K."/>
            <person name="Falciatore A."/>
            <person name="Ferrante M."/>
            <person name="Fortunato A.E."/>
            <person name="Gloeckner G."/>
            <person name="Gruber A."/>
            <person name="Hipkin R."/>
            <person name="Janech M."/>
            <person name="Kroth P."/>
            <person name="Leese F."/>
            <person name="Lindquist E."/>
            <person name="Lyon B.R."/>
            <person name="Martin J."/>
            <person name="Mayer C."/>
            <person name="Parker M."/>
            <person name="Quesneville H."/>
            <person name="Raymond J."/>
            <person name="Uhlig C."/>
            <person name="Valentin K.U."/>
            <person name="Worden A.Z."/>
            <person name="Armbrust E.V."/>
            <person name="Bowler C."/>
            <person name="Green B."/>
            <person name="Moulton V."/>
            <person name="Van Oosterhout C."/>
            <person name="Grigoriev I."/>
        </authorList>
    </citation>
    <scope>NUCLEOTIDE SEQUENCE [LARGE SCALE GENOMIC DNA]</scope>
    <source>
        <strain evidence="2 3">CCMP1102</strain>
    </source>
</reference>
<evidence type="ECO:0000313" key="3">
    <source>
        <dbReference type="Proteomes" id="UP000095751"/>
    </source>
</evidence>
<evidence type="ECO:0000256" key="1">
    <source>
        <dbReference type="SAM" id="Phobius"/>
    </source>
</evidence>
<feature type="transmembrane region" description="Helical" evidence="1">
    <location>
        <begin position="134"/>
        <end position="151"/>
    </location>
</feature>
<protein>
    <submittedName>
        <fullName evidence="2">Uncharacterized protein</fullName>
    </submittedName>
</protein>
<dbReference type="InterPro" id="IPR010699">
    <property type="entry name" value="DUF1275"/>
</dbReference>
<accession>A0A1E7ENA5</accession>
<feature type="transmembrane region" description="Helical" evidence="1">
    <location>
        <begin position="6"/>
        <end position="25"/>
    </location>
</feature>
<evidence type="ECO:0000313" key="2">
    <source>
        <dbReference type="EMBL" id="OEU07391.1"/>
    </source>
</evidence>
<feature type="transmembrane region" description="Helical" evidence="1">
    <location>
        <begin position="220"/>
        <end position="240"/>
    </location>
</feature>
<name>A0A1E7ENA5_9STRA</name>
<dbReference type="PROSITE" id="PS51257">
    <property type="entry name" value="PROKAR_LIPOPROTEIN"/>
    <property type="match status" value="1"/>
</dbReference>
<dbReference type="InParanoid" id="A0A1E7ENA5"/>
<dbReference type="Proteomes" id="UP000095751">
    <property type="component" value="Unassembled WGS sequence"/>
</dbReference>
<gene>
    <name evidence="2" type="ORF">FRACYDRAFT_251196</name>
</gene>